<organism evidence="9 10">
    <name type="scientific">Pseudovibrio brasiliensis</name>
    <dbReference type="NCBI Taxonomy" id="1898042"/>
    <lineage>
        <taxon>Bacteria</taxon>
        <taxon>Pseudomonadati</taxon>
        <taxon>Pseudomonadota</taxon>
        <taxon>Alphaproteobacteria</taxon>
        <taxon>Hyphomicrobiales</taxon>
        <taxon>Stappiaceae</taxon>
        <taxon>Pseudovibrio</taxon>
    </lineage>
</organism>
<dbReference type="Pfam" id="PF00535">
    <property type="entry name" value="Glycos_transf_2"/>
    <property type="match status" value="1"/>
</dbReference>
<evidence type="ECO:0000259" key="8">
    <source>
        <dbReference type="Pfam" id="PF00535"/>
    </source>
</evidence>
<keyword evidence="6" id="KW-1133">Transmembrane helix</keyword>
<keyword evidence="10" id="KW-1185">Reference proteome</keyword>
<proteinExistence type="predicted"/>
<dbReference type="PANTHER" id="PTHR48090">
    <property type="entry name" value="UNDECAPRENYL-PHOSPHATE 4-DEOXY-4-FORMAMIDO-L-ARABINOSE TRANSFERASE-RELATED"/>
    <property type="match status" value="1"/>
</dbReference>
<dbReference type="SUPFAM" id="SSF53448">
    <property type="entry name" value="Nucleotide-diphospho-sugar transferases"/>
    <property type="match status" value="1"/>
</dbReference>
<keyword evidence="2" id="KW-0328">Glycosyltransferase</keyword>
<feature type="domain" description="Glycosyltransferase 2-like" evidence="8">
    <location>
        <begin position="13"/>
        <end position="173"/>
    </location>
</feature>
<gene>
    <name evidence="9" type="ORF">KGB56_12400</name>
</gene>
<dbReference type="InterPro" id="IPR029044">
    <property type="entry name" value="Nucleotide-diphossugar_trans"/>
</dbReference>
<dbReference type="RefSeq" id="WP_075697089.1">
    <property type="nucleotide sequence ID" value="NZ_CP074126.1"/>
</dbReference>
<evidence type="ECO:0000256" key="4">
    <source>
        <dbReference type="ARBA" id="ARBA00022692"/>
    </source>
</evidence>
<keyword evidence="3" id="KW-0808">Transferase</keyword>
<evidence type="ECO:0000256" key="2">
    <source>
        <dbReference type="ARBA" id="ARBA00022676"/>
    </source>
</evidence>
<keyword evidence="1" id="KW-1003">Cell membrane</keyword>
<evidence type="ECO:0000313" key="10">
    <source>
        <dbReference type="Proteomes" id="UP000680706"/>
    </source>
</evidence>
<evidence type="ECO:0000256" key="1">
    <source>
        <dbReference type="ARBA" id="ARBA00022475"/>
    </source>
</evidence>
<evidence type="ECO:0000256" key="5">
    <source>
        <dbReference type="ARBA" id="ARBA00022985"/>
    </source>
</evidence>
<dbReference type="PANTHER" id="PTHR48090:SF3">
    <property type="entry name" value="UNDECAPRENYL-PHOSPHATE 4-DEOXY-4-FORMAMIDO-L-ARABINOSE TRANSFERASE"/>
    <property type="match status" value="1"/>
</dbReference>
<evidence type="ECO:0000256" key="6">
    <source>
        <dbReference type="ARBA" id="ARBA00022989"/>
    </source>
</evidence>
<dbReference type="InterPro" id="IPR050256">
    <property type="entry name" value="Glycosyltransferase_2"/>
</dbReference>
<keyword evidence="4" id="KW-0812">Transmembrane</keyword>
<dbReference type="EMBL" id="CP074126">
    <property type="protein sequence ID" value="QUS54210.1"/>
    <property type="molecule type" value="Genomic_DNA"/>
</dbReference>
<evidence type="ECO:0000256" key="7">
    <source>
        <dbReference type="ARBA" id="ARBA00023136"/>
    </source>
</evidence>
<dbReference type="CDD" id="cd04179">
    <property type="entry name" value="DPM_DPG-synthase_like"/>
    <property type="match status" value="1"/>
</dbReference>
<sequence>MTKSAAVHEVDVSVVIPAKNERDNLPPLLDEIAEALKEYRFEVIVVDDGSTDDSLDVLQQYAERNGFLRVIHHRRSGGQSCSVRTGLLHARGIYVATIDGDGQNNPIYYREMLAAMEKGGEHVGLAAGQRLGRKASVFKRYASKAANKLRGAILKDNTRDSGCGLKLLRRDVFLKLPYFDSWHRFLPALVIREGYDVVHVDVVDREREHGVSKYGIFDRALVGVLDLFGVWWLRRRRKVIPEVVMVTESDKSPAKEAH</sequence>
<evidence type="ECO:0000313" key="9">
    <source>
        <dbReference type="EMBL" id="QUS54210.1"/>
    </source>
</evidence>
<dbReference type="InterPro" id="IPR001173">
    <property type="entry name" value="Glyco_trans_2-like"/>
</dbReference>
<name>A0ABX8AHB3_9HYPH</name>
<accession>A0ABX8AHB3</accession>
<dbReference type="Gene3D" id="3.90.550.10">
    <property type="entry name" value="Spore Coat Polysaccharide Biosynthesis Protein SpsA, Chain A"/>
    <property type="match status" value="1"/>
</dbReference>
<protein>
    <submittedName>
        <fullName evidence="9">Glycosyltransferase family 2 protein</fullName>
    </submittedName>
</protein>
<keyword evidence="5" id="KW-0448">Lipopolysaccharide biosynthesis</keyword>
<evidence type="ECO:0000256" key="3">
    <source>
        <dbReference type="ARBA" id="ARBA00022679"/>
    </source>
</evidence>
<reference evidence="9 10" key="1">
    <citation type="journal article" date="2021" name="Angew. Chem. Int. Ed. Engl.">
        <title>A novel family of nonribosomal peptides modulate collective behavior in Pseudovibrio bacteria isolated from marine sponges.</title>
        <authorList>
            <person name="Ioca L.P."/>
            <person name="Dai Y."/>
            <person name="Kunakom S."/>
            <person name="Diaz-Espinosa J."/>
            <person name="Krunic A."/>
            <person name="Crnkovic C.M."/>
            <person name="Orjala J."/>
            <person name="Sanchez L.M."/>
            <person name="Ferreira A.G."/>
            <person name="Berlinck R.G.S."/>
            <person name="Eustaquio A.S."/>
        </authorList>
    </citation>
    <scope>NUCLEOTIDE SEQUENCE [LARGE SCALE GENOMIC DNA]</scope>
    <source>
        <strain evidence="9 10">Ab134</strain>
    </source>
</reference>
<dbReference type="Proteomes" id="UP000680706">
    <property type="component" value="Chromosome"/>
</dbReference>
<keyword evidence="7" id="KW-0472">Membrane</keyword>